<protein>
    <submittedName>
        <fullName evidence="2">Membrane protease YugP</fullName>
    </submittedName>
</protein>
<name>A0ABQ1G2D2_9BACL</name>
<evidence type="ECO:0000313" key="2">
    <source>
        <dbReference type="EMBL" id="GGA36033.1"/>
    </source>
</evidence>
<dbReference type="InterPro" id="IPR007395">
    <property type="entry name" value="Zn_peptidase_2"/>
</dbReference>
<keyword evidence="1" id="KW-0812">Transmembrane</keyword>
<dbReference type="Proteomes" id="UP000617979">
    <property type="component" value="Unassembled WGS sequence"/>
</dbReference>
<evidence type="ECO:0000313" key="3">
    <source>
        <dbReference type="Proteomes" id="UP000617979"/>
    </source>
</evidence>
<feature type="transmembrane region" description="Helical" evidence="1">
    <location>
        <begin position="126"/>
        <end position="144"/>
    </location>
</feature>
<keyword evidence="2" id="KW-0645">Protease</keyword>
<dbReference type="EMBL" id="BMEX01000002">
    <property type="protein sequence ID" value="GGA36033.1"/>
    <property type="molecule type" value="Genomic_DNA"/>
</dbReference>
<keyword evidence="1" id="KW-1133">Transmembrane helix</keyword>
<comment type="caution">
    <text evidence="2">The sequence shown here is derived from an EMBL/GenBank/DDBJ whole genome shotgun (WGS) entry which is preliminary data.</text>
</comment>
<sequence length="231" mass="25239">MQLMNINTWMLLLVLAAFGLTIWAQFRVKGSFKKWADVQSSSGLTGYETARRILDDNGLYDVKVEAVPGALSDHYDPISRTVRLSEPVYGSSSISAVSVAAHECGHAIQHKEAYGFLVLRHKMFPVSNFASGIAPFLLLGGMLLQIGGLFLLGIILYAAAVAFQVVTLPVEFDASNRARAILVNKGIIRNVEERGVAKVLNAAALTYVATTLYALLELLRFVFLFLSSNED</sequence>
<keyword evidence="1" id="KW-0472">Membrane</keyword>
<dbReference type="GO" id="GO:0006508">
    <property type="term" value="P:proteolysis"/>
    <property type="evidence" value="ECO:0007669"/>
    <property type="project" value="UniProtKB-KW"/>
</dbReference>
<dbReference type="PANTHER" id="PTHR36434:SF1">
    <property type="entry name" value="MEMBRANE PROTEASE YUGP-RELATED"/>
    <property type="match status" value="1"/>
</dbReference>
<accession>A0ABQ1G2D2</accession>
<organism evidence="2 3">
    <name type="scientific">Kroppenstedtia guangzhouensis</name>
    <dbReference type="NCBI Taxonomy" id="1274356"/>
    <lineage>
        <taxon>Bacteria</taxon>
        <taxon>Bacillati</taxon>
        <taxon>Bacillota</taxon>
        <taxon>Bacilli</taxon>
        <taxon>Bacillales</taxon>
        <taxon>Thermoactinomycetaceae</taxon>
        <taxon>Kroppenstedtia</taxon>
    </lineage>
</organism>
<dbReference type="Pfam" id="PF04298">
    <property type="entry name" value="Zn_peptidase_2"/>
    <property type="match status" value="1"/>
</dbReference>
<gene>
    <name evidence="2" type="primary">yugP</name>
    <name evidence="2" type="ORF">GCM10007416_06130</name>
</gene>
<evidence type="ECO:0000256" key="1">
    <source>
        <dbReference type="SAM" id="Phobius"/>
    </source>
</evidence>
<dbReference type="RefSeq" id="WP_188429748.1">
    <property type="nucleotide sequence ID" value="NZ_BMEX01000002.1"/>
</dbReference>
<dbReference type="PANTHER" id="PTHR36434">
    <property type="entry name" value="MEMBRANE PROTEASE YUGP-RELATED"/>
    <property type="match status" value="1"/>
</dbReference>
<keyword evidence="3" id="KW-1185">Reference proteome</keyword>
<dbReference type="GO" id="GO:0008233">
    <property type="term" value="F:peptidase activity"/>
    <property type="evidence" value="ECO:0007669"/>
    <property type="project" value="UniProtKB-KW"/>
</dbReference>
<keyword evidence="2" id="KW-0378">Hydrolase</keyword>
<feature type="transmembrane region" description="Helical" evidence="1">
    <location>
        <begin position="6"/>
        <end position="26"/>
    </location>
</feature>
<feature type="transmembrane region" description="Helical" evidence="1">
    <location>
        <begin position="150"/>
        <end position="170"/>
    </location>
</feature>
<feature type="transmembrane region" description="Helical" evidence="1">
    <location>
        <begin position="204"/>
        <end position="226"/>
    </location>
</feature>
<reference evidence="3" key="1">
    <citation type="journal article" date="2019" name="Int. J. Syst. Evol. Microbiol.">
        <title>The Global Catalogue of Microorganisms (GCM) 10K type strain sequencing project: providing services to taxonomists for standard genome sequencing and annotation.</title>
        <authorList>
            <consortium name="The Broad Institute Genomics Platform"/>
            <consortium name="The Broad Institute Genome Sequencing Center for Infectious Disease"/>
            <person name="Wu L."/>
            <person name="Ma J."/>
        </authorList>
    </citation>
    <scope>NUCLEOTIDE SEQUENCE [LARGE SCALE GENOMIC DNA]</scope>
    <source>
        <strain evidence="3">CGMCC 1.12404</strain>
    </source>
</reference>
<proteinExistence type="predicted"/>